<keyword evidence="1" id="KW-0472">Membrane</keyword>
<feature type="transmembrane region" description="Helical" evidence="1">
    <location>
        <begin position="435"/>
        <end position="454"/>
    </location>
</feature>
<evidence type="ECO:0000256" key="1">
    <source>
        <dbReference type="SAM" id="Phobius"/>
    </source>
</evidence>
<keyword evidence="1" id="KW-1133">Transmembrane helix</keyword>
<protein>
    <submittedName>
        <fullName evidence="2">Uncharacterized protein</fullName>
    </submittedName>
</protein>
<accession>A0A8S5LJT6</accession>
<sequence>MAIALKTQYIGSLIAVNNNPLLHRRHLRLRHSLHNNLFSLRLRLLARLLYLRGRQFRCCSLHKLNLFHVFISLKSKNKGAVAPLFLGSVNQGSDSAVLKSHLVNIAILVGVAVKGDGHSGRITGVLESQVKGGLRLSLVVGQVAHNILFVLGLKGHLAADLKSLREGVCVKLNALHTGGLVQVVVNNVVLVLGNAGSSNLLAGSGNARNGGAAIVRRSKHLDSTGLGLLGQLQTVSTGSQLLTLQDLGGLGNILAGKQRKQLGRHDLGVDLQGAGTLAVKANAVRGTPAALGVHTVGGKVGGRNISKVNVHVRDLGLVVQQNQVHNLTVSHIRIHSHSAISFMLLSQFFKPQIGLVVFSAPNRVVKVSNIYLLFHSLAVEGVMYLVHRQVPDICHVQAVMVGSQCRDDVGQFIIRVGLFPAAFVFLVLRFLAVELFKLFACLFIPVFVRLFIFGRV</sequence>
<dbReference type="EMBL" id="BK015861">
    <property type="protein sequence ID" value="DAD70193.1"/>
    <property type="molecule type" value="Genomic_DNA"/>
</dbReference>
<organism evidence="2">
    <name type="scientific">Siphoviridae sp. ct3o911</name>
    <dbReference type="NCBI Taxonomy" id="2827560"/>
    <lineage>
        <taxon>Viruses</taxon>
        <taxon>Duplodnaviria</taxon>
        <taxon>Heunggongvirae</taxon>
        <taxon>Uroviricota</taxon>
        <taxon>Caudoviricetes</taxon>
    </lineage>
</organism>
<proteinExistence type="predicted"/>
<keyword evidence="1" id="KW-0812">Transmembrane</keyword>
<name>A0A8S5LJT6_9CAUD</name>
<evidence type="ECO:0000313" key="2">
    <source>
        <dbReference type="EMBL" id="DAD70193.1"/>
    </source>
</evidence>
<reference evidence="2" key="1">
    <citation type="journal article" date="2021" name="Proc. Natl. Acad. Sci. U.S.A.">
        <title>A Catalog of Tens of Thousands of Viruses from Human Metagenomes Reveals Hidden Associations with Chronic Diseases.</title>
        <authorList>
            <person name="Tisza M.J."/>
            <person name="Buck C.B."/>
        </authorList>
    </citation>
    <scope>NUCLEOTIDE SEQUENCE</scope>
    <source>
        <strain evidence="2">Ct3o911</strain>
    </source>
</reference>